<reference evidence="1 2" key="1">
    <citation type="journal article" date="2016" name="Genome Biol. Evol.">
        <title>Divergent and convergent evolution of fungal pathogenicity.</title>
        <authorList>
            <person name="Shang Y."/>
            <person name="Xiao G."/>
            <person name="Zheng P."/>
            <person name="Cen K."/>
            <person name="Zhan S."/>
            <person name="Wang C."/>
        </authorList>
    </citation>
    <scope>NUCLEOTIDE SEQUENCE [LARGE SCALE GENOMIC DNA]</scope>
    <source>
        <strain evidence="1 2">ARSEF 2679</strain>
    </source>
</reference>
<organism evidence="1 2">
    <name type="scientific">Cordyceps fumosorosea (strain ARSEF 2679)</name>
    <name type="common">Isaria fumosorosea</name>
    <dbReference type="NCBI Taxonomy" id="1081104"/>
    <lineage>
        <taxon>Eukaryota</taxon>
        <taxon>Fungi</taxon>
        <taxon>Dikarya</taxon>
        <taxon>Ascomycota</taxon>
        <taxon>Pezizomycotina</taxon>
        <taxon>Sordariomycetes</taxon>
        <taxon>Hypocreomycetidae</taxon>
        <taxon>Hypocreales</taxon>
        <taxon>Cordycipitaceae</taxon>
        <taxon>Cordyceps</taxon>
    </lineage>
</organism>
<name>A0A167XJG5_CORFA</name>
<dbReference type="GeneID" id="30020747"/>
<dbReference type="RefSeq" id="XP_018705017.1">
    <property type="nucleotide sequence ID" value="XM_018848061.1"/>
</dbReference>
<evidence type="ECO:0000313" key="1">
    <source>
        <dbReference type="EMBL" id="OAA65045.1"/>
    </source>
</evidence>
<protein>
    <recommendedName>
        <fullName evidence="3">Protein kinase-like domain protein</fullName>
    </recommendedName>
</protein>
<accession>A0A167XJG5</accession>
<comment type="caution">
    <text evidence="1">The sequence shown here is derived from an EMBL/GenBank/DDBJ whole genome shotgun (WGS) entry which is preliminary data.</text>
</comment>
<dbReference type="SUPFAM" id="SSF56112">
    <property type="entry name" value="Protein kinase-like (PK-like)"/>
    <property type="match status" value="1"/>
</dbReference>
<dbReference type="Proteomes" id="UP000076744">
    <property type="component" value="Unassembled WGS sequence"/>
</dbReference>
<dbReference type="AlphaFoldDB" id="A0A167XJG5"/>
<dbReference type="EMBL" id="AZHB01000009">
    <property type="protein sequence ID" value="OAA65045.1"/>
    <property type="molecule type" value="Genomic_DNA"/>
</dbReference>
<dbReference type="Gene3D" id="1.10.510.10">
    <property type="entry name" value="Transferase(Phosphotransferase) domain 1"/>
    <property type="match status" value="1"/>
</dbReference>
<dbReference type="OrthoDB" id="4062651at2759"/>
<proteinExistence type="predicted"/>
<evidence type="ECO:0008006" key="3">
    <source>
        <dbReference type="Google" id="ProtNLM"/>
    </source>
</evidence>
<gene>
    <name evidence="1" type="ORF">ISF_04455</name>
</gene>
<evidence type="ECO:0000313" key="2">
    <source>
        <dbReference type="Proteomes" id="UP000076744"/>
    </source>
</evidence>
<dbReference type="InterPro" id="IPR011009">
    <property type="entry name" value="Kinase-like_dom_sf"/>
</dbReference>
<sequence>MAANSFTPPSSSDYYAVDTDQRVMHEPESLDMTSLQPKKIPVEHISPLWDLGLVHNDRKTGNIMFTYSDGGRFVIIDFDSYVRRGGALPIKQGHMPPSASFSNFENDDFAFQKMVKELDLAEPKDEAQKDE</sequence>
<keyword evidence="2" id="KW-1185">Reference proteome</keyword>